<dbReference type="PROSITE" id="PS50020">
    <property type="entry name" value="WW_DOMAIN_2"/>
    <property type="match status" value="4"/>
</dbReference>
<feature type="domain" description="WW" evidence="2">
    <location>
        <begin position="139"/>
        <end position="167"/>
    </location>
</feature>
<dbReference type="AlphaFoldDB" id="A0A812HB49"/>
<dbReference type="InterPro" id="IPR001202">
    <property type="entry name" value="WW_dom"/>
</dbReference>
<feature type="compositionally biased region" description="Basic and acidic residues" evidence="1">
    <location>
        <begin position="197"/>
        <end position="208"/>
    </location>
</feature>
<feature type="region of interest" description="Disordered" evidence="1">
    <location>
        <begin position="162"/>
        <end position="208"/>
    </location>
</feature>
<feature type="domain" description="WW" evidence="2">
    <location>
        <begin position="71"/>
        <end position="105"/>
    </location>
</feature>
<evidence type="ECO:0000313" key="4">
    <source>
        <dbReference type="Proteomes" id="UP000604046"/>
    </source>
</evidence>
<dbReference type="Gene3D" id="2.20.70.10">
    <property type="match status" value="4"/>
</dbReference>
<keyword evidence="4" id="KW-1185">Reference proteome</keyword>
<proteinExistence type="predicted"/>
<evidence type="ECO:0000313" key="3">
    <source>
        <dbReference type="EMBL" id="CAE6940899.1"/>
    </source>
</evidence>
<feature type="domain" description="WW" evidence="2">
    <location>
        <begin position="211"/>
        <end position="239"/>
    </location>
</feature>
<dbReference type="Gene3D" id="3.10.450.40">
    <property type="match status" value="1"/>
</dbReference>
<dbReference type="Pfam" id="PF11523">
    <property type="entry name" value="DUF3223"/>
    <property type="match status" value="1"/>
</dbReference>
<dbReference type="SUPFAM" id="SSF51045">
    <property type="entry name" value="WW domain"/>
    <property type="match status" value="4"/>
</dbReference>
<dbReference type="GO" id="GO:1901259">
    <property type="term" value="P:chloroplast rRNA processing"/>
    <property type="evidence" value="ECO:0007669"/>
    <property type="project" value="TreeGrafter"/>
</dbReference>
<protein>
    <submittedName>
        <fullName evidence="3">DCL protein</fullName>
    </submittedName>
</protein>
<dbReference type="OrthoDB" id="409625at2759"/>
<name>A0A812HB49_9DINO</name>
<gene>
    <name evidence="3" type="primary">DCL</name>
    <name evidence="3" type="ORF">SNAT2548_LOCUS1204</name>
</gene>
<sequence length="347" mass="40018">MVWPAMRIGRCSWQCIRAGLIQHRRFASLPVGWQEFYSEPHARPYYWHKDSGKSQWHPPEATQAGAHHDAGELPLGWESVFSKEHGDSYFWHQPSGRTQWHRPTATPHAQEPAPAQIQVERSTPKEKVVVTGEDNRAEWESIFSEVHGRPYYWHRTTGKTQWLHPHENQGSKATSDAAPTPEAAAPRSSTPSVAPEDSPRQDLEQKPGGDWKVVWSEEHNRNYYWHVPSGRTSWEQPSELLNDPHVQRLTRLLEAWREILHGAEVGQEIQDAQQNQIVQELLQYHPDTDRKIGVGLRSFKVDMAPPPNDKHRCFWVIRVDGSEEDFSARKCSSAIRRKLRESRLSSP</sequence>
<dbReference type="EMBL" id="CAJNDS010000064">
    <property type="protein sequence ID" value="CAE6940899.1"/>
    <property type="molecule type" value="Genomic_DNA"/>
</dbReference>
<dbReference type="PANTHER" id="PTHR33415:SF4">
    <property type="entry name" value="DCL PROTEIN (DUF3223)"/>
    <property type="match status" value="1"/>
</dbReference>
<evidence type="ECO:0000259" key="2">
    <source>
        <dbReference type="PROSITE" id="PS50020"/>
    </source>
</evidence>
<dbReference type="CDD" id="cd00201">
    <property type="entry name" value="WW"/>
    <property type="match status" value="3"/>
</dbReference>
<comment type="caution">
    <text evidence="3">The sequence shown here is derived from an EMBL/GenBank/DDBJ whole genome shotgun (WGS) entry which is preliminary data.</text>
</comment>
<organism evidence="3 4">
    <name type="scientific">Symbiodinium natans</name>
    <dbReference type="NCBI Taxonomy" id="878477"/>
    <lineage>
        <taxon>Eukaryota</taxon>
        <taxon>Sar</taxon>
        <taxon>Alveolata</taxon>
        <taxon>Dinophyceae</taxon>
        <taxon>Suessiales</taxon>
        <taxon>Symbiodiniaceae</taxon>
        <taxon>Symbiodinium</taxon>
    </lineage>
</organism>
<dbReference type="Pfam" id="PF00397">
    <property type="entry name" value="WW"/>
    <property type="match status" value="3"/>
</dbReference>
<dbReference type="InterPro" id="IPR044673">
    <property type="entry name" value="DCL-like"/>
</dbReference>
<dbReference type="Proteomes" id="UP000604046">
    <property type="component" value="Unassembled WGS sequence"/>
</dbReference>
<reference evidence="3" key="1">
    <citation type="submission" date="2021-02" db="EMBL/GenBank/DDBJ databases">
        <authorList>
            <person name="Dougan E. K."/>
            <person name="Rhodes N."/>
            <person name="Thang M."/>
            <person name="Chan C."/>
        </authorList>
    </citation>
    <scope>NUCLEOTIDE SEQUENCE</scope>
</reference>
<dbReference type="PANTHER" id="PTHR33415">
    <property type="entry name" value="PROTEIN EMBRYO DEFECTIVE 514"/>
    <property type="match status" value="1"/>
</dbReference>
<dbReference type="InterPro" id="IPR036020">
    <property type="entry name" value="WW_dom_sf"/>
</dbReference>
<feature type="domain" description="WW" evidence="2">
    <location>
        <begin position="27"/>
        <end position="61"/>
    </location>
</feature>
<feature type="region of interest" description="Disordered" evidence="1">
    <location>
        <begin position="92"/>
        <end position="132"/>
    </location>
</feature>
<dbReference type="GO" id="GO:0009507">
    <property type="term" value="C:chloroplast"/>
    <property type="evidence" value="ECO:0007669"/>
    <property type="project" value="TreeGrafter"/>
</dbReference>
<feature type="compositionally biased region" description="Basic and acidic residues" evidence="1">
    <location>
        <begin position="122"/>
        <end position="132"/>
    </location>
</feature>
<dbReference type="PROSITE" id="PS01159">
    <property type="entry name" value="WW_DOMAIN_1"/>
    <property type="match status" value="4"/>
</dbReference>
<dbReference type="SMART" id="SM00456">
    <property type="entry name" value="WW"/>
    <property type="match status" value="4"/>
</dbReference>
<dbReference type="GO" id="GO:0009658">
    <property type="term" value="P:chloroplast organization"/>
    <property type="evidence" value="ECO:0007669"/>
    <property type="project" value="TreeGrafter"/>
</dbReference>
<accession>A0A812HB49</accession>
<evidence type="ECO:0000256" key="1">
    <source>
        <dbReference type="SAM" id="MobiDB-lite"/>
    </source>
</evidence>